<dbReference type="InterPro" id="IPR002347">
    <property type="entry name" value="SDR_fam"/>
</dbReference>
<dbReference type="AlphaFoldDB" id="A0AAD1XIZ9"/>
<keyword evidence="2" id="KW-0560">Oxidoreductase</keyword>
<proteinExistence type="predicted"/>
<dbReference type="PRINTS" id="PR00081">
    <property type="entry name" value="GDHRDH"/>
</dbReference>
<dbReference type="SUPFAM" id="SSF51735">
    <property type="entry name" value="NAD(P)-binding Rossmann-fold domains"/>
    <property type="match status" value="1"/>
</dbReference>
<accession>A0AAD1XIZ9</accession>
<dbReference type="CDD" id="cd05356">
    <property type="entry name" value="17beta-HSD1_like_SDR_c"/>
    <property type="match status" value="1"/>
</dbReference>
<keyword evidence="5" id="KW-1185">Reference proteome</keyword>
<sequence length="309" mass="34921">MSKTQKKFPLGIICLSALGLYFLSKKSIETFKIVNQYLFAKELNLYQRYKGGSALITGSTSGLGKEYAMQFAKRGFNIVQVARNDEKLENTKNEILEANSKIKVHNIQFDFDQPYTEEAYSGLKSELENLDDVSVLVNNVGAMSPGKFDSMDLIQANTMIQVNCIPQLFFTRTLLPKMIQRANSDKRCAILNLSSVATDTKAPSMGVYSATKVYNKNLSDVLDKEVNDKNIDVLCVQPGPTVSNMIKVLGPCIIYPKDHVSSVLSHLGQYRSTYGHYKHMVYISLIRYQWFKSYYQRNKKALTKLQGKP</sequence>
<keyword evidence="1" id="KW-0521">NADP</keyword>
<dbReference type="GO" id="GO:0005783">
    <property type="term" value="C:endoplasmic reticulum"/>
    <property type="evidence" value="ECO:0007669"/>
    <property type="project" value="TreeGrafter"/>
</dbReference>
<evidence type="ECO:0000256" key="3">
    <source>
        <dbReference type="SAM" id="Coils"/>
    </source>
</evidence>
<evidence type="ECO:0000256" key="2">
    <source>
        <dbReference type="ARBA" id="ARBA00023002"/>
    </source>
</evidence>
<evidence type="ECO:0000313" key="4">
    <source>
        <dbReference type="EMBL" id="CAI2373623.1"/>
    </source>
</evidence>
<name>A0AAD1XIZ9_EUPCR</name>
<dbReference type="InterPro" id="IPR036291">
    <property type="entry name" value="NAD(P)-bd_dom_sf"/>
</dbReference>
<dbReference type="PANTHER" id="PTHR43086:SF2">
    <property type="entry name" value="HYDROXYSTEROID DEHYDROGENASE-LIKE PROTEIN 1"/>
    <property type="match status" value="1"/>
</dbReference>
<dbReference type="Proteomes" id="UP001295684">
    <property type="component" value="Unassembled WGS sequence"/>
</dbReference>
<dbReference type="GO" id="GO:0030497">
    <property type="term" value="P:fatty acid elongation"/>
    <property type="evidence" value="ECO:0007669"/>
    <property type="project" value="TreeGrafter"/>
</dbReference>
<dbReference type="Pfam" id="PF00106">
    <property type="entry name" value="adh_short"/>
    <property type="match status" value="1"/>
</dbReference>
<evidence type="ECO:0000256" key="1">
    <source>
        <dbReference type="ARBA" id="ARBA00022857"/>
    </source>
</evidence>
<dbReference type="PANTHER" id="PTHR43086">
    <property type="entry name" value="VERY-LONG-CHAIN 3-OXOOACYL-COA REDUCTASE"/>
    <property type="match status" value="1"/>
</dbReference>
<comment type="caution">
    <text evidence="4">The sequence shown here is derived from an EMBL/GenBank/DDBJ whole genome shotgun (WGS) entry which is preliminary data.</text>
</comment>
<evidence type="ECO:0000313" key="5">
    <source>
        <dbReference type="Proteomes" id="UP001295684"/>
    </source>
</evidence>
<organism evidence="4 5">
    <name type="scientific">Euplotes crassus</name>
    <dbReference type="NCBI Taxonomy" id="5936"/>
    <lineage>
        <taxon>Eukaryota</taxon>
        <taxon>Sar</taxon>
        <taxon>Alveolata</taxon>
        <taxon>Ciliophora</taxon>
        <taxon>Intramacronucleata</taxon>
        <taxon>Spirotrichea</taxon>
        <taxon>Hypotrichia</taxon>
        <taxon>Euplotida</taxon>
        <taxon>Euplotidae</taxon>
        <taxon>Moneuplotes</taxon>
    </lineage>
</organism>
<reference evidence="4" key="1">
    <citation type="submission" date="2023-07" db="EMBL/GenBank/DDBJ databases">
        <authorList>
            <consortium name="AG Swart"/>
            <person name="Singh M."/>
            <person name="Singh A."/>
            <person name="Seah K."/>
            <person name="Emmerich C."/>
        </authorList>
    </citation>
    <scope>NUCLEOTIDE SEQUENCE</scope>
    <source>
        <strain evidence="4">DP1</strain>
    </source>
</reference>
<gene>
    <name evidence="4" type="ORF">ECRASSUSDP1_LOCUS14969</name>
</gene>
<protein>
    <submittedName>
        <fullName evidence="4">Uncharacterized protein</fullName>
    </submittedName>
</protein>
<feature type="coiled-coil region" evidence="3">
    <location>
        <begin position="81"/>
        <end position="108"/>
    </location>
</feature>
<keyword evidence="3" id="KW-0175">Coiled coil</keyword>
<dbReference type="EMBL" id="CAMPGE010014980">
    <property type="protein sequence ID" value="CAI2373623.1"/>
    <property type="molecule type" value="Genomic_DNA"/>
</dbReference>
<dbReference type="PIRSF" id="PIRSF000126">
    <property type="entry name" value="11-beta-HSD1"/>
    <property type="match status" value="1"/>
</dbReference>
<dbReference type="GO" id="GO:0016491">
    <property type="term" value="F:oxidoreductase activity"/>
    <property type="evidence" value="ECO:0007669"/>
    <property type="project" value="UniProtKB-KW"/>
</dbReference>
<dbReference type="Gene3D" id="3.40.50.720">
    <property type="entry name" value="NAD(P)-binding Rossmann-like Domain"/>
    <property type="match status" value="1"/>
</dbReference>